<gene>
    <name evidence="2" type="ORF">GCM10023205_71610</name>
</gene>
<dbReference type="EMBL" id="BAABHS010000038">
    <property type="protein sequence ID" value="GAA4990024.1"/>
    <property type="molecule type" value="Genomic_DNA"/>
</dbReference>
<accession>A0ABP9I6I7</accession>
<dbReference type="Proteomes" id="UP001500466">
    <property type="component" value="Unassembled WGS sequence"/>
</dbReference>
<evidence type="ECO:0000313" key="2">
    <source>
        <dbReference type="EMBL" id="GAA4990024.1"/>
    </source>
</evidence>
<keyword evidence="3" id="KW-1185">Reference proteome</keyword>
<comment type="caution">
    <text evidence="2">The sequence shown here is derived from an EMBL/GenBank/DDBJ whole genome shotgun (WGS) entry which is preliminary data.</text>
</comment>
<proteinExistence type="predicted"/>
<feature type="region of interest" description="Disordered" evidence="1">
    <location>
        <begin position="1"/>
        <end position="32"/>
    </location>
</feature>
<protein>
    <submittedName>
        <fullName evidence="2">Uncharacterized protein</fullName>
    </submittedName>
</protein>
<evidence type="ECO:0000256" key="1">
    <source>
        <dbReference type="SAM" id="MobiDB-lite"/>
    </source>
</evidence>
<feature type="compositionally biased region" description="Low complexity" evidence="1">
    <location>
        <begin position="10"/>
        <end position="21"/>
    </location>
</feature>
<sequence length="236" mass="25337">MTRRKRSRVPARGPGPAPTDGGADRPHPVTGRRNSDLMQELEAFRTALGVRATFSETEDGEITDYSVSDVKAGTYGPDSVSYRISSTNRSGAVYGIITLVVEGDVAMQAASVLVARPTEQTASSADSCRSSRTSEPALLAHRRPRRRRQVVQRCRTDAAFGEPNGRLCPAAVDLNGHRVAGLDQLLLELGFGEEFRATGAFEQPAVLGTPYDAAVGGAVLDELPCGRSRPPWFLRA</sequence>
<organism evidence="2 3">
    <name type="scientific">Yinghuangia aomiensis</name>
    <dbReference type="NCBI Taxonomy" id="676205"/>
    <lineage>
        <taxon>Bacteria</taxon>
        <taxon>Bacillati</taxon>
        <taxon>Actinomycetota</taxon>
        <taxon>Actinomycetes</taxon>
        <taxon>Kitasatosporales</taxon>
        <taxon>Streptomycetaceae</taxon>
        <taxon>Yinghuangia</taxon>
    </lineage>
</organism>
<evidence type="ECO:0000313" key="3">
    <source>
        <dbReference type="Proteomes" id="UP001500466"/>
    </source>
</evidence>
<name>A0ABP9I6I7_9ACTN</name>
<reference evidence="3" key="1">
    <citation type="journal article" date="2019" name="Int. J. Syst. Evol. Microbiol.">
        <title>The Global Catalogue of Microorganisms (GCM) 10K type strain sequencing project: providing services to taxonomists for standard genome sequencing and annotation.</title>
        <authorList>
            <consortium name="The Broad Institute Genomics Platform"/>
            <consortium name="The Broad Institute Genome Sequencing Center for Infectious Disease"/>
            <person name="Wu L."/>
            <person name="Ma J."/>
        </authorList>
    </citation>
    <scope>NUCLEOTIDE SEQUENCE [LARGE SCALE GENOMIC DNA]</scope>
    <source>
        <strain evidence="3">JCM 17986</strain>
    </source>
</reference>